<evidence type="ECO:0000313" key="2">
    <source>
        <dbReference type="EMBL" id="CAD6250709.1"/>
    </source>
</evidence>
<dbReference type="EMBL" id="CAJGYO010000008">
    <property type="protein sequence ID" value="CAD6250709.1"/>
    <property type="molecule type" value="Genomic_DNA"/>
</dbReference>
<evidence type="ECO:0000313" key="3">
    <source>
        <dbReference type="Proteomes" id="UP000604825"/>
    </source>
</evidence>
<protein>
    <submittedName>
        <fullName evidence="2">Uncharacterized protein</fullName>
    </submittedName>
</protein>
<organism evidence="2 3">
    <name type="scientific">Miscanthus lutarioriparius</name>
    <dbReference type="NCBI Taxonomy" id="422564"/>
    <lineage>
        <taxon>Eukaryota</taxon>
        <taxon>Viridiplantae</taxon>
        <taxon>Streptophyta</taxon>
        <taxon>Embryophyta</taxon>
        <taxon>Tracheophyta</taxon>
        <taxon>Spermatophyta</taxon>
        <taxon>Magnoliopsida</taxon>
        <taxon>Liliopsida</taxon>
        <taxon>Poales</taxon>
        <taxon>Poaceae</taxon>
        <taxon>PACMAD clade</taxon>
        <taxon>Panicoideae</taxon>
        <taxon>Andropogonodae</taxon>
        <taxon>Andropogoneae</taxon>
        <taxon>Saccharinae</taxon>
        <taxon>Miscanthus</taxon>
    </lineage>
</organism>
<name>A0A811Q2A0_9POAL</name>
<accession>A0A811Q2A0</accession>
<proteinExistence type="predicted"/>
<gene>
    <name evidence="2" type="ORF">NCGR_LOCUS34483</name>
</gene>
<reference evidence="2" key="1">
    <citation type="submission" date="2020-10" db="EMBL/GenBank/DDBJ databases">
        <authorList>
            <person name="Han B."/>
            <person name="Lu T."/>
            <person name="Zhao Q."/>
            <person name="Huang X."/>
            <person name="Zhao Y."/>
        </authorList>
    </citation>
    <scope>NUCLEOTIDE SEQUENCE</scope>
</reference>
<dbReference type="Proteomes" id="UP000604825">
    <property type="component" value="Unassembled WGS sequence"/>
</dbReference>
<keyword evidence="3" id="KW-1185">Reference proteome</keyword>
<sequence>MNLHEPRIPILFPTSLPVPHLLPLPCESTYFPAAQPCVGCGVKRRSVESVQSARSYRAHSRPLASHAMTRLRGDAGRLNGLMEGAGTLGRVAAQWLSLPHQRGQHHGPHHLAAVALVFYMRLRGAPCGLRCHAARAPQAAATGGPPATAAILFLGSGLSTPPEAALATDQLGLQSKQQQLLRQSLPLLTSPSTRPYLLQLPKQTINPCESKRPSPTFLLDSSSTALEAGGQDCDKYLTRCKSSSLVHNSYIFTDIICSMRCTSSSNASSLLTCLPQLGSTDGVDCAVKIEILGETDPSHRTSEGIKNQDRKRILGETDPSHRTSEGIKNQDRKRLKDELLFLTKGIGATCRLYHILVFSIKGGRDAAPPADALAPATQPPVLSAAMSSPALAATTMAVGTTMEELAATSTAVGMTTVELGVTSPPLLVVPRLISHRGGYM</sequence>
<dbReference type="AlphaFoldDB" id="A0A811Q2A0"/>
<feature type="region of interest" description="Disordered" evidence="1">
    <location>
        <begin position="297"/>
        <end position="330"/>
    </location>
</feature>
<comment type="caution">
    <text evidence="2">The sequence shown here is derived from an EMBL/GenBank/DDBJ whole genome shotgun (WGS) entry which is preliminary data.</text>
</comment>
<evidence type="ECO:0000256" key="1">
    <source>
        <dbReference type="SAM" id="MobiDB-lite"/>
    </source>
</evidence>